<comment type="caution">
    <text evidence="1">The sequence shown here is derived from an EMBL/GenBank/DDBJ whole genome shotgun (WGS) entry which is preliminary data.</text>
</comment>
<dbReference type="EMBL" id="BSXV01001308">
    <property type="protein sequence ID" value="GME92400.1"/>
    <property type="molecule type" value="Genomic_DNA"/>
</dbReference>
<reference evidence="1" key="1">
    <citation type="submission" date="2023-04" db="EMBL/GenBank/DDBJ databases">
        <title>Candida boidinii NBRC 1967.</title>
        <authorList>
            <person name="Ichikawa N."/>
            <person name="Sato H."/>
            <person name="Tonouchi N."/>
        </authorList>
    </citation>
    <scope>NUCLEOTIDE SEQUENCE</scope>
    <source>
        <strain evidence="1">NBRC 1967</strain>
    </source>
</reference>
<evidence type="ECO:0000313" key="2">
    <source>
        <dbReference type="Proteomes" id="UP001165101"/>
    </source>
</evidence>
<proteinExistence type="predicted"/>
<accession>A0ACB5TNX9</accession>
<organism evidence="1 2">
    <name type="scientific">Candida boidinii</name>
    <name type="common">Yeast</name>
    <dbReference type="NCBI Taxonomy" id="5477"/>
    <lineage>
        <taxon>Eukaryota</taxon>
        <taxon>Fungi</taxon>
        <taxon>Dikarya</taxon>
        <taxon>Ascomycota</taxon>
        <taxon>Saccharomycotina</taxon>
        <taxon>Pichiomycetes</taxon>
        <taxon>Pichiales</taxon>
        <taxon>Pichiaceae</taxon>
        <taxon>Ogataea</taxon>
        <taxon>Ogataea/Candida clade</taxon>
    </lineage>
</organism>
<evidence type="ECO:0000313" key="1">
    <source>
        <dbReference type="EMBL" id="GME92400.1"/>
    </source>
</evidence>
<protein>
    <submittedName>
        <fullName evidence="1">Unnamed protein product</fullName>
    </submittedName>
</protein>
<sequence length="564" mass="67157">MTLGETITNEEKKLEEDKNKTKYWKRWGPYLGERQWATVREDYSDNGDAWSAFPFEHSRSRVYRWGEDGLAGVSDNHQLICLSLGLWNEKDDILKEKAFGLTNSQGNHGEDVKELYYYLDNTPTHSYMKYLYKYPTKKYPYKELIDQNANRSRQELEFEITDIKDLFKENNYFDILFEMAKSNDDPDELYFRITATNKSNEPAPLHIIPNILFRNTWSWDSNDPTETERPKFSKEFNDSNYSIKIDHYKLGNRRLIFAPAPGVTENSPDIEPKLLFTENESNLKRLYDVENKFKYVKDGFHDYIIDEVEDAVNPENFGTKACGWFQFDEIPPNENVTIRYKLTPIKDSTEEENSEIEIDEEEFDLVFEQRSNDADEFYWNVSPLPIPDELRNVQRQAFAGLLWTKQFYNFVHDAWYHGDTNADISPTPNRAGGRNKEWKHLYIEDILSLPDKWEYPFFAAWDSAFHCIPLSMIDPTFAKKQLDLLTREWYMHPNGQIPAYEWNFSDVNPPVHAWSAFRIYKLEKKFYKKADREFLERVFQKLLLNFTWWVNIKDNLNHYQLVDH</sequence>
<dbReference type="Proteomes" id="UP001165101">
    <property type="component" value="Unassembled WGS sequence"/>
</dbReference>
<name>A0ACB5TNX9_CANBO</name>
<gene>
    <name evidence="1" type="ORF">Cboi01_000273300</name>
</gene>
<keyword evidence="2" id="KW-1185">Reference proteome</keyword>